<feature type="compositionally biased region" description="Polar residues" evidence="3">
    <location>
        <begin position="18"/>
        <end position="35"/>
    </location>
</feature>
<feature type="compositionally biased region" description="Basic and acidic residues" evidence="3">
    <location>
        <begin position="164"/>
        <end position="173"/>
    </location>
</feature>
<feature type="region of interest" description="Disordered" evidence="3">
    <location>
        <begin position="1"/>
        <end position="201"/>
    </location>
</feature>
<feature type="compositionally biased region" description="Acidic residues" evidence="3">
    <location>
        <begin position="153"/>
        <end position="163"/>
    </location>
</feature>
<evidence type="ECO:0000256" key="2">
    <source>
        <dbReference type="ARBA" id="ARBA00016161"/>
    </source>
</evidence>
<keyword evidence="6" id="KW-1185">Reference proteome</keyword>
<evidence type="ECO:0000256" key="1">
    <source>
        <dbReference type="ARBA" id="ARBA00006502"/>
    </source>
</evidence>
<dbReference type="InterPro" id="IPR026714">
    <property type="entry name" value="SMAP"/>
</dbReference>
<evidence type="ECO:0000313" key="5">
    <source>
        <dbReference type="EMBL" id="KAK7497213.1"/>
    </source>
</evidence>
<organism evidence="5 6">
    <name type="scientific">Batillaria attramentaria</name>
    <dbReference type="NCBI Taxonomy" id="370345"/>
    <lineage>
        <taxon>Eukaryota</taxon>
        <taxon>Metazoa</taxon>
        <taxon>Spiralia</taxon>
        <taxon>Lophotrochozoa</taxon>
        <taxon>Mollusca</taxon>
        <taxon>Gastropoda</taxon>
        <taxon>Caenogastropoda</taxon>
        <taxon>Sorbeoconcha</taxon>
        <taxon>Cerithioidea</taxon>
        <taxon>Batillariidae</taxon>
        <taxon>Batillaria</taxon>
    </lineage>
</organism>
<accession>A0ABD0LCQ9</accession>
<evidence type="ECO:0000313" key="6">
    <source>
        <dbReference type="Proteomes" id="UP001519460"/>
    </source>
</evidence>
<dbReference type="Proteomes" id="UP001519460">
    <property type="component" value="Unassembled WGS sequence"/>
</dbReference>
<dbReference type="EMBL" id="JACVVK020000060">
    <property type="protein sequence ID" value="KAK7497213.1"/>
    <property type="molecule type" value="Genomic_DNA"/>
</dbReference>
<dbReference type="AlphaFoldDB" id="A0ABD0LCQ9"/>
<feature type="compositionally biased region" description="Basic and acidic residues" evidence="3">
    <location>
        <begin position="40"/>
        <end position="51"/>
    </location>
</feature>
<name>A0ABD0LCQ9_9CAEN</name>
<feature type="compositionally biased region" description="Basic and acidic residues" evidence="3">
    <location>
        <begin position="123"/>
        <end position="146"/>
    </location>
</feature>
<dbReference type="PANTHER" id="PTHR22175">
    <property type="entry name" value="SMALL ACIDIC PROTEIN-RELATED"/>
    <property type="match status" value="1"/>
</dbReference>
<evidence type="ECO:0000259" key="4">
    <source>
        <dbReference type="Pfam" id="PF15477"/>
    </source>
</evidence>
<dbReference type="Pfam" id="PF15477">
    <property type="entry name" value="SMAP"/>
    <property type="match status" value="1"/>
</dbReference>
<dbReference type="InterPro" id="IPR028124">
    <property type="entry name" value="SMAP_dom"/>
</dbReference>
<comment type="similarity">
    <text evidence="1">Belongs to the SMAP family.</text>
</comment>
<proteinExistence type="inferred from homology"/>
<sequence length="201" mass="22389">MSETKEVNEGGVQKVESNENQSADSQQPTDIQVHSANAWEKADLGDEDRKNKFLKLMGAGKKEHHGRFVIGDHEPSHTRPSKDTENLEHNLEDQYQQSLAHRLAGGRRGHIGLGFHDDEDSSESEKNKDDRQKEKSDDDDPDRGVEGDPGSTGEEEEEEEAGESEAREKEGRDARKKRESTGDSNNGASDTKKMKFVKSSS</sequence>
<feature type="compositionally biased region" description="Basic and acidic residues" evidence="3">
    <location>
        <begin position="70"/>
        <end position="92"/>
    </location>
</feature>
<dbReference type="PANTHER" id="PTHR22175:SF0">
    <property type="entry name" value="SMALL ACIDIC PROTEIN"/>
    <property type="match status" value="1"/>
</dbReference>
<gene>
    <name evidence="5" type="ORF">BaRGS_00011507</name>
</gene>
<evidence type="ECO:0000256" key="3">
    <source>
        <dbReference type="SAM" id="MobiDB-lite"/>
    </source>
</evidence>
<protein>
    <recommendedName>
        <fullName evidence="2">Small acidic protein</fullName>
    </recommendedName>
</protein>
<reference evidence="5 6" key="1">
    <citation type="journal article" date="2023" name="Sci. Data">
        <title>Genome assembly of the Korean intertidal mud-creeper Batillaria attramentaria.</title>
        <authorList>
            <person name="Patra A.K."/>
            <person name="Ho P.T."/>
            <person name="Jun S."/>
            <person name="Lee S.J."/>
            <person name="Kim Y."/>
            <person name="Won Y.J."/>
        </authorList>
    </citation>
    <scope>NUCLEOTIDE SEQUENCE [LARGE SCALE GENOMIC DNA]</scope>
    <source>
        <strain evidence="5">Wonlab-2016</strain>
    </source>
</reference>
<comment type="caution">
    <text evidence="5">The sequence shown here is derived from an EMBL/GenBank/DDBJ whole genome shotgun (WGS) entry which is preliminary data.</text>
</comment>
<feature type="domain" description="Small acidic protein-like" evidence="4">
    <location>
        <begin position="39"/>
        <end position="114"/>
    </location>
</feature>